<dbReference type="RefSeq" id="WP_176005978.1">
    <property type="nucleotide sequence ID" value="NZ_JABWMI010000010.1"/>
</dbReference>
<sequence>MKTITTIALFICTLTFGQSKYEQGMTKAFELWGQGKDTEASAMFERIAAAEQNQWLPNYYVAFVNTISSFSTKDRATVSALLDKAQKALDVEMIKNPENSEILVMQAMIYTGWVAFDPMTNGMKYSGQVMELYDKAQKLDPNNPRAVFGKAEYEMGGAKYFGTDTAPICAEIKRSLELFAKFKPETPFHPKWGQDRAEAAAKECEKK</sequence>
<organism evidence="1 2">
    <name type="scientific">Flavobacterium agri</name>
    <dbReference type="NCBI Taxonomy" id="2743471"/>
    <lineage>
        <taxon>Bacteria</taxon>
        <taxon>Pseudomonadati</taxon>
        <taxon>Bacteroidota</taxon>
        <taxon>Flavobacteriia</taxon>
        <taxon>Flavobacteriales</taxon>
        <taxon>Flavobacteriaceae</taxon>
        <taxon>Flavobacterium</taxon>
    </lineage>
</organism>
<dbReference type="AlphaFoldDB" id="A0A7Y9C5C7"/>
<dbReference type="InterPro" id="IPR011990">
    <property type="entry name" value="TPR-like_helical_dom_sf"/>
</dbReference>
<evidence type="ECO:0000313" key="1">
    <source>
        <dbReference type="EMBL" id="NYA71176.1"/>
    </source>
</evidence>
<protein>
    <recommendedName>
        <fullName evidence="3">Tetratricopeptide repeat-containing protein</fullName>
    </recommendedName>
</protein>
<dbReference type="SUPFAM" id="SSF48452">
    <property type="entry name" value="TPR-like"/>
    <property type="match status" value="1"/>
</dbReference>
<reference evidence="1 2" key="1">
    <citation type="submission" date="2020-07" db="EMBL/GenBank/DDBJ databases">
        <authorList>
            <person name="Sun Q."/>
        </authorList>
    </citation>
    <scope>NUCLEOTIDE SEQUENCE [LARGE SCALE GENOMIC DNA]</scope>
    <source>
        <strain evidence="1 2">MAH-1</strain>
    </source>
</reference>
<name>A0A7Y9C5C7_9FLAO</name>
<dbReference type="EMBL" id="JACBJI010000003">
    <property type="protein sequence ID" value="NYA71176.1"/>
    <property type="molecule type" value="Genomic_DNA"/>
</dbReference>
<accession>A0A7Y9C5C7</accession>
<evidence type="ECO:0000313" key="2">
    <source>
        <dbReference type="Proteomes" id="UP000535020"/>
    </source>
</evidence>
<dbReference type="Gene3D" id="1.25.40.10">
    <property type="entry name" value="Tetratricopeptide repeat domain"/>
    <property type="match status" value="1"/>
</dbReference>
<keyword evidence="2" id="KW-1185">Reference proteome</keyword>
<gene>
    <name evidence="1" type="ORF">HZF10_09620</name>
</gene>
<comment type="caution">
    <text evidence="1">The sequence shown here is derived from an EMBL/GenBank/DDBJ whole genome shotgun (WGS) entry which is preliminary data.</text>
</comment>
<proteinExistence type="predicted"/>
<evidence type="ECO:0008006" key="3">
    <source>
        <dbReference type="Google" id="ProtNLM"/>
    </source>
</evidence>
<dbReference type="Proteomes" id="UP000535020">
    <property type="component" value="Unassembled WGS sequence"/>
</dbReference>